<dbReference type="InterPro" id="IPR047057">
    <property type="entry name" value="MerR_fam"/>
</dbReference>
<evidence type="ECO:0000313" key="7">
    <source>
        <dbReference type="Proteomes" id="UP000007519"/>
    </source>
</evidence>
<keyword evidence="2" id="KW-0805">Transcription regulation</keyword>
<dbReference type="OrthoDB" id="9800334at2"/>
<evidence type="ECO:0000259" key="5">
    <source>
        <dbReference type="PROSITE" id="PS50937"/>
    </source>
</evidence>
<dbReference type="InterPro" id="IPR000551">
    <property type="entry name" value="MerR-type_HTH_dom"/>
</dbReference>
<dbReference type="HOGENOM" id="CLU_045945_3_0_10"/>
<dbReference type="InterPro" id="IPR003759">
    <property type="entry name" value="Cbl-bd_cap"/>
</dbReference>
<dbReference type="PANTHER" id="PTHR30204:SF69">
    <property type="entry name" value="MERR-FAMILY TRANSCRIPTIONAL REGULATOR"/>
    <property type="match status" value="1"/>
</dbReference>
<dbReference type="GO" id="GO:0003677">
    <property type="term" value="F:DNA binding"/>
    <property type="evidence" value="ECO:0007669"/>
    <property type="project" value="UniProtKB-KW"/>
</dbReference>
<proteinExistence type="predicted"/>
<dbReference type="KEGG" id="sgn:SGRA_1788"/>
<dbReference type="Gene3D" id="1.10.1660.10">
    <property type="match status" value="1"/>
</dbReference>
<sequence>MATYSIRDLEKLSGIKAHTIRIWEQRYNIIEPKRTATNIRYYTDEDLQYLLNIAFLNRNGMRISKIARLTQTEVLERVENIAEESEEQSNLLQRLTMAMMEFNELEFERILNQEAEKSGFEALLTKLLLPFLEKLSLLWLTGAVRIVHEQFVHHLIRQRLAHQLYLLGHEPAKEERPRVLLFEPLGEQQEILLLLYHYYLRSRGCATCYLGSQIPPKELEVAVEQFKPTCIFTTSSTNNGQLSPQEFLGALCQRYPDIQIFCSAQPIMHPLEAAPNLSLFEDFSEFIDFLSELS</sequence>
<evidence type="ECO:0000313" key="6">
    <source>
        <dbReference type="EMBL" id="AFC24523.1"/>
    </source>
</evidence>
<dbReference type="PROSITE" id="PS50937">
    <property type="entry name" value="HTH_MERR_2"/>
    <property type="match status" value="1"/>
</dbReference>
<gene>
    <name evidence="6" type="ordered locus">SGRA_1788</name>
</gene>
<evidence type="ECO:0000256" key="4">
    <source>
        <dbReference type="ARBA" id="ARBA00023163"/>
    </source>
</evidence>
<organism evidence="6 7">
    <name type="scientific">Saprospira grandis (strain Lewin)</name>
    <dbReference type="NCBI Taxonomy" id="984262"/>
    <lineage>
        <taxon>Bacteria</taxon>
        <taxon>Pseudomonadati</taxon>
        <taxon>Bacteroidota</taxon>
        <taxon>Saprospiria</taxon>
        <taxon>Saprospirales</taxon>
        <taxon>Saprospiraceae</taxon>
        <taxon>Saprospira</taxon>
    </lineage>
</organism>
<dbReference type="Gene3D" id="1.10.1240.10">
    <property type="entry name" value="Methionine synthase domain"/>
    <property type="match status" value="1"/>
</dbReference>
<name>H6KZD3_SAPGL</name>
<evidence type="ECO:0000256" key="1">
    <source>
        <dbReference type="ARBA" id="ARBA00022491"/>
    </source>
</evidence>
<dbReference type="InterPro" id="IPR036594">
    <property type="entry name" value="Meth_synthase_dom"/>
</dbReference>
<dbReference type="Gene3D" id="3.40.50.280">
    <property type="entry name" value="Cobalamin-binding domain"/>
    <property type="match status" value="1"/>
</dbReference>
<dbReference type="eggNOG" id="COG0789">
    <property type="taxonomic scope" value="Bacteria"/>
</dbReference>
<dbReference type="SUPFAM" id="SSF46955">
    <property type="entry name" value="Putative DNA-binding domain"/>
    <property type="match status" value="1"/>
</dbReference>
<dbReference type="SMART" id="SM00422">
    <property type="entry name" value="HTH_MERR"/>
    <property type="match status" value="1"/>
</dbReference>
<keyword evidence="7" id="KW-1185">Reference proteome</keyword>
<evidence type="ECO:0000256" key="2">
    <source>
        <dbReference type="ARBA" id="ARBA00023015"/>
    </source>
</evidence>
<dbReference type="CDD" id="cd01104">
    <property type="entry name" value="HTH_MlrA-CarA"/>
    <property type="match status" value="1"/>
</dbReference>
<protein>
    <submittedName>
        <fullName evidence="6">Transcriptional regulator, MerR family protein</fullName>
    </submittedName>
</protein>
<dbReference type="Proteomes" id="UP000007519">
    <property type="component" value="Chromosome"/>
</dbReference>
<feature type="domain" description="HTH merR-type" evidence="5">
    <location>
        <begin position="3"/>
        <end position="72"/>
    </location>
</feature>
<accession>H6KZD3</accession>
<dbReference type="InterPro" id="IPR009061">
    <property type="entry name" value="DNA-bd_dom_put_sf"/>
</dbReference>
<dbReference type="EMBL" id="CP002831">
    <property type="protein sequence ID" value="AFC24523.1"/>
    <property type="molecule type" value="Genomic_DNA"/>
</dbReference>
<dbReference type="PANTHER" id="PTHR30204">
    <property type="entry name" value="REDOX-CYCLING DRUG-SENSING TRANSCRIPTIONAL ACTIVATOR SOXR"/>
    <property type="match status" value="1"/>
</dbReference>
<dbReference type="Pfam" id="PF13411">
    <property type="entry name" value="MerR_1"/>
    <property type="match status" value="1"/>
</dbReference>
<dbReference type="GO" id="GO:0003700">
    <property type="term" value="F:DNA-binding transcription factor activity"/>
    <property type="evidence" value="ECO:0007669"/>
    <property type="project" value="InterPro"/>
</dbReference>
<dbReference type="Pfam" id="PF02607">
    <property type="entry name" value="B12-binding_2"/>
    <property type="match status" value="1"/>
</dbReference>
<keyword evidence="3" id="KW-0238">DNA-binding</keyword>
<reference evidence="6 7" key="1">
    <citation type="journal article" date="2012" name="Stand. Genomic Sci.">
        <title>Complete genome sequencing and analysis of Saprospira grandis str. Lewin, a predatory marine bacterium.</title>
        <authorList>
            <person name="Saw J.H."/>
            <person name="Yuryev A."/>
            <person name="Kanbe M."/>
            <person name="Hou S."/>
            <person name="Young A.G."/>
            <person name="Aizawa S."/>
            <person name="Alam M."/>
        </authorList>
    </citation>
    <scope>NUCLEOTIDE SEQUENCE [LARGE SCALE GENOMIC DNA]</scope>
    <source>
        <strain evidence="6 7">Lewin</strain>
    </source>
</reference>
<dbReference type="AlphaFoldDB" id="H6KZD3"/>
<dbReference type="RefSeq" id="WP_015692155.1">
    <property type="nucleotide sequence ID" value="NC_016940.1"/>
</dbReference>
<dbReference type="STRING" id="984262.SGRA_1788"/>
<evidence type="ECO:0000256" key="3">
    <source>
        <dbReference type="ARBA" id="ARBA00023125"/>
    </source>
</evidence>
<keyword evidence="1" id="KW-0678">Repressor</keyword>
<keyword evidence="4" id="KW-0804">Transcription</keyword>